<gene>
    <name evidence="2" type="ORF">SAMN04488058_13210</name>
</gene>
<protein>
    <submittedName>
        <fullName evidence="2">Uncharacterized protein</fullName>
    </submittedName>
</protein>
<dbReference type="Proteomes" id="UP000199223">
    <property type="component" value="Unassembled WGS sequence"/>
</dbReference>
<reference evidence="3" key="1">
    <citation type="submission" date="2016-10" db="EMBL/GenBank/DDBJ databases">
        <authorList>
            <person name="Varghese N."/>
            <person name="Submissions S."/>
        </authorList>
    </citation>
    <scope>NUCLEOTIDE SEQUENCE [LARGE SCALE GENOMIC DNA]</scope>
    <source>
        <strain evidence="3">CGMCC 1.10218</strain>
    </source>
</reference>
<dbReference type="SUPFAM" id="SSF50978">
    <property type="entry name" value="WD40 repeat-like"/>
    <property type="match status" value="1"/>
</dbReference>
<dbReference type="InterPro" id="IPR027417">
    <property type="entry name" value="P-loop_NTPase"/>
</dbReference>
<accession>A0A1H7CKW8</accession>
<dbReference type="EMBL" id="FNZA01000032">
    <property type="protein sequence ID" value="SEJ90298.1"/>
    <property type="molecule type" value="Genomic_DNA"/>
</dbReference>
<sequence length="341" mass="38119">MVSTGADQRIKVWTLEGEPVSTLEGLQAAPVGLRILPAGIVVADARGRVHCWAGNTYHSAKSGGGIERLCALGEDRVVTLGDRQQLHLWRMPEVQALGQDAQAGHHVLYCFGEGRREDITRELSRLQASLGYEELRYGEERRVPLVLDKYARAAGDLAALPGRLAVYDEEFDGQTVRDLARRYRRALSQAQAAGEAGEHARLIVVIDNIDSAVTFDNKRFSREDQAYEYEAKRFEQAAKRDSYHLAVLSQTNDEGRRRQGAPEKSDIARAKVLMNRAAFVVTLHRPITEADRTQTDKDGEPGRRARTWIAVRKARGGRVDELEFATNPRTGQWFDPQQAAF</sequence>
<evidence type="ECO:0000313" key="3">
    <source>
        <dbReference type="Proteomes" id="UP000199223"/>
    </source>
</evidence>
<evidence type="ECO:0000313" key="2">
    <source>
        <dbReference type="EMBL" id="SEJ90298.1"/>
    </source>
</evidence>
<dbReference type="PROSITE" id="PS50082">
    <property type="entry name" value="WD_REPEATS_2"/>
    <property type="match status" value="1"/>
</dbReference>
<dbReference type="InterPro" id="IPR001680">
    <property type="entry name" value="WD40_rpt"/>
</dbReference>
<keyword evidence="3" id="KW-1185">Reference proteome</keyword>
<keyword evidence="1" id="KW-0853">WD repeat</keyword>
<organism evidence="2 3">
    <name type="scientific">Deinococcus reticulitermitis</name>
    <dbReference type="NCBI Taxonomy" id="856736"/>
    <lineage>
        <taxon>Bacteria</taxon>
        <taxon>Thermotogati</taxon>
        <taxon>Deinococcota</taxon>
        <taxon>Deinococci</taxon>
        <taxon>Deinococcales</taxon>
        <taxon>Deinococcaceae</taxon>
        <taxon>Deinococcus</taxon>
    </lineage>
</organism>
<feature type="repeat" description="WD" evidence="1">
    <location>
        <begin position="1"/>
        <end position="16"/>
    </location>
</feature>
<evidence type="ECO:0000256" key="1">
    <source>
        <dbReference type="PROSITE-ProRule" id="PRU00221"/>
    </source>
</evidence>
<dbReference type="AlphaFoldDB" id="A0A1H7CKW8"/>
<dbReference type="Gene3D" id="3.40.50.300">
    <property type="entry name" value="P-loop containing nucleotide triphosphate hydrolases"/>
    <property type="match status" value="1"/>
</dbReference>
<proteinExistence type="predicted"/>
<name>A0A1H7CKW8_9DEIO</name>
<dbReference type="STRING" id="856736.SAMN04488058_13210"/>
<dbReference type="InterPro" id="IPR036322">
    <property type="entry name" value="WD40_repeat_dom_sf"/>
</dbReference>